<name>A0ABW2GL84_9ACTN</name>
<sequence length="242" mass="25226">MSVSADSLKAWEGFWSEAPRGVGDVLWDTAPELAVALHLPLFAGHLGGGLPLVDVGCGNGTQTRFLAGRFAQVHGVDLSAAAIVRADEADAAGHASYEQLDAADEAATAALHERLGDCDVYLRGVLHQVPEADRAGLVRGLAVLAGSRGRIFAVEPAEAAKEVLAALARRPQGPPRTLLPVLRHGIAPGEVSDEALPRLFREAGLSVLAEGELPLATTEFEADGTRLVLPSKWLVTGRAASA</sequence>
<proteinExistence type="predicted"/>
<dbReference type="Gene3D" id="3.40.50.150">
    <property type="entry name" value="Vaccinia Virus protein VP39"/>
    <property type="match status" value="1"/>
</dbReference>
<gene>
    <name evidence="2" type="ORF">ACFQLX_19760</name>
</gene>
<dbReference type="SUPFAM" id="SSF53335">
    <property type="entry name" value="S-adenosyl-L-methionine-dependent methyltransferases"/>
    <property type="match status" value="1"/>
</dbReference>
<dbReference type="RefSeq" id="WP_386417018.1">
    <property type="nucleotide sequence ID" value="NZ_JBHSZO010000033.1"/>
</dbReference>
<keyword evidence="2" id="KW-0489">Methyltransferase</keyword>
<keyword evidence="2" id="KW-0808">Transferase</keyword>
<dbReference type="InterPro" id="IPR029063">
    <property type="entry name" value="SAM-dependent_MTases_sf"/>
</dbReference>
<feature type="domain" description="Methyltransferase" evidence="1">
    <location>
        <begin position="53"/>
        <end position="141"/>
    </location>
</feature>
<keyword evidence="3" id="KW-1185">Reference proteome</keyword>
<organism evidence="2 3">
    <name type="scientific">Streptomyces polyrhachis</name>
    <dbReference type="NCBI Taxonomy" id="1282885"/>
    <lineage>
        <taxon>Bacteria</taxon>
        <taxon>Bacillati</taxon>
        <taxon>Actinomycetota</taxon>
        <taxon>Actinomycetes</taxon>
        <taxon>Kitasatosporales</taxon>
        <taxon>Streptomycetaceae</taxon>
        <taxon>Streptomyces</taxon>
    </lineage>
</organism>
<dbReference type="EMBL" id="JBHSZO010000033">
    <property type="protein sequence ID" value="MFC7220382.1"/>
    <property type="molecule type" value="Genomic_DNA"/>
</dbReference>
<dbReference type="GO" id="GO:0008168">
    <property type="term" value="F:methyltransferase activity"/>
    <property type="evidence" value="ECO:0007669"/>
    <property type="project" value="UniProtKB-KW"/>
</dbReference>
<dbReference type="GO" id="GO:0032259">
    <property type="term" value="P:methylation"/>
    <property type="evidence" value="ECO:0007669"/>
    <property type="project" value="UniProtKB-KW"/>
</dbReference>
<evidence type="ECO:0000259" key="1">
    <source>
        <dbReference type="Pfam" id="PF13649"/>
    </source>
</evidence>
<dbReference type="Proteomes" id="UP001596413">
    <property type="component" value="Unassembled WGS sequence"/>
</dbReference>
<accession>A0ABW2GL84</accession>
<comment type="caution">
    <text evidence="2">The sequence shown here is derived from an EMBL/GenBank/DDBJ whole genome shotgun (WGS) entry which is preliminary data.</text>
</comment>
<dbReference type="CDD" id="cd02440">
    <property type="entry name" value="AdoMet_MTases"/>
    <property type="match status" value="1"/>
</dbReference>
<dbReference type="Pfam" id="PF13649">
    <property type="entry name" value="Methyltransf_25"/>
    <property type="match status" value="1"/>
</dbReference>
<dbReference type="InterPro" id="IPR041698">
    <property type="entry name" value="Methyltransf_25"/>
</dbReference>
<protein>
    <submittedName>
        <fullName evidence="2">Class I SAM-dependent methyltransferase</fullName>
    </submittedName>
</protein>
<evidence type="ECO:0000313" key="2">
    <source>
        <dbReference type="EMBL" id="MFC7220382.1"/>
    </source>
</evidence>
<reference evidence="3" key="1">
    <citation type="journal article" date="2019" name="Int. J. Syst. Evol. Microbiol.">
        <title>The Global Catalogue of Microorganisms (GCM) 10K type strain sequencing project: providing services to taxonomists for standard genome sequencing and annotation.</title>
        <authorList>
            <consortium name="The Broad Institute Genomics Platform"/>
            <consortium name="The Broad Institute Genome Sequencing Center for Infectious Disease"/>
            <person name="Wu L."/>
            <person name="Ma J."/>
        </authorList>
    </citation>
    <scope>NUCLEOTIDE SEQUENCE [LARGE SCALE GENOMIC DNA]</scope>
    <source>
        <strain evidence="3">CGMCC 1.13681</strain>
    </source>
</reference>
<evidence type="ECO:0000313" key="3">
    <source>
        <dbReference type="Proteomes" id="UP001596413"/>
    </source>
</evidence>